<keyword evidence="9" id="KW-0968">Cytoplasmic vesicle</keyword>
<dbReference type="Gene3D" id="1.10.555.10">
    <property type="entry name" value="Rho GTPase activation protein"/>
    <property type="match status" value="1"/>
</dbReference>
<dbReference type="SMART" id="SM00128">
    <property type="entry name" value="IPPc"/>
    <property type="match status" value="1"/>
</dbReference>
<dbReference type="InterPro" id="IPR031896">
    <property type="entry name" value="INPP5B_PH_dom"/>
</dbReference>
<dbReference type="GO" id="GO:0052745">
    <property type="term" value="F:inositol phosphate phosphatase activity"/>
    <property type="evidence" value="ECO:0007669"/>
    <property type="project" value="InterPro"/>
</dbReference>
<dbReference type="FunFam" id="3.60.10.10:FF:000004">
    <property type="entry name" value="Type II inositol 1,4,5-trisphosphate 5-phosphatase"/>
    <property type="match status" value="1"/>
</dbReference>
<keyword evidence="7" id="KW-0443">Lipid metabolism</keyword>
<dbReference type="InterPro" id="IPR047078">
    <property type="entry name" value="RhoGAP_OCRL1"/>
</dbReference>
<protein>
    <recommendedName>
        <fullName evidence="4">phosphoinositide 5-phosphatase</fullName>
        <ecNumber evidence="4">3.1.3.36</ecNumber>
    </recommendedName>
</protein>
<dbReference type="Pfam" id="PF00620">
    <property type="entry name" value="RhoGAP"/>
    <property type="match status" value="1"/>
</dbReference>
<evidence type="ECO:0000256" key="3">
    <source>
        <dbReference type="ARBA" id="ARBA00005910"/>
    </source>
</evidence>
<evidence type="ECO:0000256" key="2">
    <source>
        <dbReference type="ARBA" id="ARBA00004580"/>
    </source>
</evidence>
<dbReference type="OrthoDB" id="7862313at2759"/>
<reference evidence="11" key="1">
    <citation type="submission" date="2020-11" db="EMBL/GenBank/DDBJ databases">
        <authorList>
            <person name="Tran Van P."/>
        </authorList>
    </citation>
    <scope>NUCLEOTIDE SEQUENCE</scope>
</reference>
<sequence length="831" mass="93508">MDPTALIQGKLRPGEKAIVVADAGIVQDWVKSPRLIALVEKQSEHALIIFSPQNIPVTCSNDVSFSNAIPIDHEFHCDPAFSKRKGPIPDFCWVQDYWPLCPEMDSSSAYDAVSVNDIAAIDLCDDAKGDGLDSDGAVRRRAIAMGEAPIAARESVVRYQMAQREGAFTDIHNFRIFVGTWNVNGNSPPASGLLEWLACDSEPPDLYAIAFQELDLSKEAFLFNDTPKEDEWTRAVITSLHPKARYRKKKQVRLVGMLLFVFVQERHDAYVTSLGGEVVGTGIMGKMGNKGGVSIRMEIHSTSLCFVNSHLAAHVEECERRNQDFHDICSRLSFSNFMPPKTIKHHDQIFWFGDLNYRIVGIESNAAKAKIDAGNWSELWSKDQLKQQQKDGKSFMGFNEAPLDFKPTYQYANNSDEWDNEKGRAPAWTDRILWKGDHIENTKYRSHPTLRSSDHRPVSALFNVGVKVIDPVRYRKIYEEVMKQLDKLENEFLPQVTVDKLEIIYDVVKFLEPQSKTLTIANTGQVPVQFEFIKKLNDSYFCKPWLSINPYADFLKPGEKRDIELRLKVDPTTVARLNSGQEQVYDILVLHLEGGKDLFITVQGDYQRTCFGLSLHTLVQLKVPVSEVPTGKLLELEADRESEISACNAGVPKEIWLMVDRLYNEGLDEDELFFAKQGLDVEIRAIRDALDTGTPAVLPGNVTSVAGALLLFLESLPEPVVPYRFHQQCLDSSSNYIACMRVAAAFPDHHRNLFFYICAFLKEALLHTSKNGLDPRALATLFGAIMLKEPVGSPGQGLPARTEQAMKARERQKANFVYHFLVNDFVDATGP</sequence>
<dbReference type="InterPro" id="IPR037793">
    <property type="entry name" value="OCRL1/INPP5B_INPP5c"/>
</dbReference>
<keyword evidence="5" id="KW-0967">Endosome</keyword>
<evidence type="ECO:0000256" key="1">
    <source>
        <dbReference type="ARBA" id="ARBA00004146"/>
    </source>
</evidence>
<dbReference type="EMBL" id="OA883080">
    <property type="protein sequence ID" value="CAD7277870.1"/>
    <property type="molecule type" value="Genomic_DNA"/>
</dbReference>
<evidence type="ECO:0000256" key="5">
    <source>
        <dbReference type="ARBA" id="ARBA00022753"/>
    </source>
</evidence>
<dbReference type="InterPro" id="IPR000300">
    <property type="entry name" value="IPPc"/>
</dbReference>
<feature type="domain" description="Rho-GAP" evidence="10">
    <location>
        <begin position="634"/>
        <end position="829"/>
    </location>
</feature>
<evidence type="ECO:0000256" key="4">
    <source>
        <dbReference type="ARBA" id="ARBA00013044"/>
    </source>
</evidence>
<dbReference type="Proteomes" id="UP000678499">
    <property type="component" value="Unassembled WGS sequence"/>
</dbReference>
<dbReference type="Gene3D" id="2.60.40.10">
    <property type="entry name" value="Immunoglobulins"/>
    <property type="match status" value="1"/>
</dbReference>
<proteinExistence type="inferred from homology"/>
<comment type="similarity">
    <text evidence="3">Belongs to the inositol 1,4,5-trisphosphate 5-phosphatase type II family.</text>
</comment>
<dbReference type="InterPro" id="IPR008936">
    <property type="entry name" value="Rho_GTPase_activation_prot"/>
</dbReference>
<keyword evidence="8" id="KW-0472">Membrane</keyword>
<dbReference type="PANTHER" id="PTHR11200">
    <property type="entry name" value="INOSITOL 5-PHOSPHATASE"/>
    <property type="match status" value="1"/>
</dbReference>
<evidence type="ECO:0000313" key="12">
    <source>
        <dbReference type="Proteomes" id="UP000678499"/>
    </source>
</evidence>
<dbReference type="GO" id="GO:0030670">
    <property type="term" value="C:phagocytic vesicle membrane"/>
    <property type="evidence" value="ECO:0007669"/>
    <property type="project" value="UniProtKB-SubCell"/>
</dbReference>
<dbReference type="GO" id="GO:0046856">
    <property type="term" value="P:phosphatidylinositol dephosphorylation"/>
    <property type="evidence" value="ECO:0007669"/>
    <property type="project" value="InterPro"/>
</dbReference>
<dbReference type="FunFam" id="2.60.40.10:FF:000132">
    <property type="entry name" value="Inositol polyphosphate 5-phosphatase OCRL-1 isoform b"/>
    <property type="match status" value="1"/>
</dbReference>
<dbReference type="EMBL" id="CAJPEX010001043">
    <property type="protein sequence ID" value="CAG0918022.1"/>
    <property type="molecule type" value="Genomic_DNA"/>
</dbReference>
<comment type="subcellular location">
    <subcellularLocation>
        <location evidence="2">Cytoplasmic vesicle</location>
        <location evidence="2">Phagosome membrane</location>
    </subcellularLocation>
    <subcellularLocation>
        <location evidence="1">Early endosome membrane</location>
    </subcellularLocation>
</comment>
<dbReference type="InterPro" id="IPR000198">
    <property type="entry name" value="RhoGAP_dom"/>
</dbReference>
<keyword evidence="6" id="KW-0378">Hydrolase</keyword>
<dbReference type="Pfam" id="PF21310">
    <property type="entry name" value="OCRL-like_ASH"/>
    <property type="match status" value="1"/>
</dbReference>
<dbReference type="CDD" id="cd09093">
    <property type="entry name" value="INPP5c_INPP5B"/>
    <property type="match status" value="1"/>
</dbReference>
<keyword evidence="12" id="KW-1185">Reference proteome</keyword>
<dbReference type="SMART" id="SM00324">
    <property type="entry name" value="RhoGAP"/>
    <property type="match status" value="1"/>
</dbReference>
<dbReference type="Gene3D" id="2.30.29.110">
    <property type="match status" value="1"/>
</dbReference>
<dbReference type="EC" id="3.1.3.36" evidence="4"/>
<evidence type="ECO:0000313" key="11">
    <source>
        <dbReference type="EMBL" id="CAD7277870.1"/>
    </source>
</evidence>
<evidence type="ECO:0000259" key="10">
    <source>
        <dbReference type="PROSITE" id="PS50238"/>
    </source>
</evidence>
<dbReference type="GO" id="GO:0004439">
    <property type="term" value="F:phosphatidylinositol-4,5-bisphosphate 5-phosphatase activity"/>
    <property type="evidence" value="ECO:0007669"/>
    <property type="project" value="UniProtKB-EC"/>
</dbReference>
<evidence type="ECO:0000256" key="6">
    <source>
        <dbReference type="ARBA" id="ARBA00022801"/>
    </source>
</evidence>
<dbReference type="PANTHER" id="PTHR11200:SF300">
    <property type="entry name" value="TYPE II INOSITOL 1,4,5-TRISPHOSPHATE 5-PHOSPHATASE"/>
    <property type="match status" value="1"/>
</dbReference>
<evidence type="ECO:0000256" key="9">
    <source>
        <dbReference type="ARBA" id="ARBA00023329"/>
    </source>
</evidence>
<organism evidence="11">
    <name type="scientific">Notodromas monacha</name>
    <dbReference type="NCBI Taxonomy" id="399045"/>
    <lineage>
        <taxon>Eukaryota</taxon>
        <taxon>Metazoa</taxon>
        <taxon>Ecdysozoa</taxon>
        <taxon>Arthropoda</taxon>
        <taxon>Crustacea</taxon>
        <taxon>Oligostraca</taxon>
        <taxon>Ostracoda</taxon>
        <taxon>Podocopa</taxon>
        <taxon>Podocopida</taxon>
        <taxon>Cypridocopina</taxon>
        <taxon>Cypridoidea</taxon>
        <taxon>Cyprididae</taxon>
        <taxon>Notodromas</taxon>
    </lineage>
</organism>
<gene>
    <name evidence="11" type="ORF">NMOB1V02_LOCUS5590</name>
</gene>
<dbReference type="FunFam" id="1.10.555.10:FF:000012">
    <property type="entry name" value="Putative inositol polyphosphate 5-phosphatase OCRL-1"/>
    <property type="match status" value="1"/>
</dbReference>
<dbReference type="AlphaFoldDB" id="A0A7R9GCU4"/>
<dbReference type="PROSITE" id="PS50238">
    <property type="entry name" value="RHOGAP"/>
    <property type="match status" value="1"/>
</dbReference>
<evidence type="ECO:0000256" key="8">
    <source>
        <dbReference type="ARBA" id="ARBA00023136"/>
    </source>
</evidence>
<dbReference type="InterPro" id="IPR046985">
    <property type="entry name" value="IP5"/>
</dbReference>
<accession>A0A7R9GCU4</accession>
<name>A0A7R9GCU4_9CRUS</name>
<dbReference type="GO" id="GO:0031901">
    <property type="term" value="C:early endosome membrane"/>
    <property type="evidence" value="ECO:0007669"/>
    <property type="project" value="UniProtKB-SubCell"/>
</dbReference>
<dbReference type="GO" id="GO:0007165">
    <property type="term" value="P:signal transduction"/>
    <property type="evidence" value="ECO:0007669"/>
    <property type="project" value="InterPro"/>
</dbReference>
<dbReference type="InterPro" id="IPR013783">
    <property type="entry name" value="Ig-like_fold"/>
</dbReference>
<dbReference type="InterPro" id="IPR048869">
    <property type="entry name" value="OCRL-1_2_ASH"/>
</dbReference>
<dbReference type="InterPro" id="IPR036691">
    <property type="entry name" value="Endo/exonu/phosph_ase_sf"/>
</dbReference>
<dbReference type="SUPFAM" id="SSF48350">
    <property type="entry name" value="GTPase activation domain, GAP"/>
    <property type="match status" value="1"/>
</dbReference>
<dbReference type="SUPFAM" id="SSF56219">
    <property type="entry name" value="DNase I-like"/>
    <property type="match status" value="1"/>
</dbReference>
<dbReference type="CDD" id="cd04380">
    <property type="entry name" value="RhoGAP_OCRL1"/>
    <property type="match status" value="1"/>
</dbReference>
<evidence type="ECO:0000256" key="7">
    <source>
        <dbReference type="ARBA" id="ARBA00023098"/>
    </source>
</evidence>
<dbReference type="Pfam" id="PF16776">
    <property type="entry name" value="INPP5B_PH"/>
    <property type="match status" value="1"/>
</dbReference>
<dbReference type="Gene3D" id="3.60.10.10">
    <property type="entry name" value="Endonuclease/exonuclease/phosphatase"/>
    <property type="match status" value="1"/>
</dbReference>
<dbReference type="Pfam" id="PF22669">
    <property type="entry name" value="Exo_endo_phos2"/>
    <property type="match status" value="1"/>
</dbReference>